<organism evidence="6 7">
    <name type="scientific">Paramormyrops kingsleyae</name>
    <dbReference type="NCBI Taxonomy" id="1676925"/>
    <lineage>
        <taxon>Eukaryota</taxon>
        <taxon>Metazoa</taxon>
        <taxon>Chordata</taxon>
        <taxon>Craniata</taxon>
        <taxon>Vertebrata</taxon>
        <taxon>Euteleostomi</taxon>
        <taxon>Actinopterygii</taxon>
        <taxon>Neopterygii</taxon>
        <taxon>Teleostei</taxon>
        <taxon>Osteoglossocephala</taxon>
        <taxon>Osteoglossomorpha</taxon>
        <taxon>Osteoglossiformes</taxon>
        <taxon>Mormyridae</taxon>
        <taxon>Paramormyrops</taxon>
    </lineage>
</organism>
<dbReference type="PANTHER" id="PTHR16675:SF191">
    <property type="entry name" value="CLASS I HISTOCOMPATIBILITY ANTIGEN, F10 ALPHA CHAIN-LIKE-RELATED"/>
    <property type="match status" value="1"/>
</dbReference>
<keyword evidence="4" id="KW-0732">Signal</keyword>
<keyword evidence="3" id="KW-1133">Transmembrane helix</keyword>
<dbReference type="SUPFAM" id="SSF54452">
    <property type="entry name" value="MHC antigen-recognition domain"/>
    <property type="match status" value="1"/>
</dbReference>
<dbReference type="InterPro" id="IPR011162">
    <property type="entry name" value="MHC_I/II-like_Ag-recog"/>
</dbReference>
<proteinExistence type="predicted"/>
<dbReference type="SMART" id="SM00407">
    <property type="entry name" value="IGc1"/>
    <property type="match status" value="1"/>
</dbReference>
<dbReference type="InterPro" id="IPR003597">
    <property type="entry name" value="Ig_C1-set"/>
</dbReference>
<keyword evidence="3" id="KW-0812">Transmembrane</keyword>
<dbReference type="GO" id="GO:0005615">
    <property type="term" value="C:extracellular space"/>
    <property type="evidence" value="ECO:0007669"/>
    <property type="project" value="TreeGrafter"/>
</dbReference>
<feature type="signal peptide" evidence="4">
    <location>
        <begin position="1"/>
        <end position="18"/>
    </location>
</feature>
<dbReference type="OrthoDB" id="8936120at2759"/>
<dbReference type="InterPro" id="IPR003006">
    <property type="entry name" value="Ig/MHC_CS"/>
</dbReference>
<dbReference type="Ensembl" id="ENSPKIT00000022332.1">
    <property type="protein sequence ID" value="ENSPKIP00000041297.1"/>
    <property type="gene ID" value="ENSPKIG00000017911.1"/>
</dbReference>
<feature type="transmembrane region" description="Helical" evidence="3">
    <location>
        <begin position="294"/>
        <end position="316"/>
    </location>
</feature>
<keyword evidence="1" id="KW-0325">Glycoprotein</keyword>
<dbReference type="GO" id="GO:0009897">
    <property type="term" value="C:external side of plasma membrane"/>
    <property type="evidence" value="ECO:0007669"/>
    <property type="project" value="TreeGrafter"/>
</dbReference>
<protein>
    <submittedName>
        <fullName evidence="6">Major histocompatibility complex class I-related gene protein-like</fullName>
    </submittedName>
</protein>
<evidence type="ECO:0000313" key="7">
    <source>
        <dbReference type="Proteomes" id="UP000261540"/>
    </source>
</evidence>
<dbReference type="InterPro" id="IPR013783">
    <property type="entry name" value="Ig-like_fold"/>
</dbReference>
<keyword evidence="7" id="KW-1185">Reference proteome</keyword>
<evidence type="ECO:0000256" key="2">
    <source>
        <dbReference type="ARBA" id="ARBA00023319"/>
    </source>
</evidence>
<dbReference type="InterPro" id="IPR007110">
    <property type="entry name" value="Ig-like_dom"/>
</dbReference>
<dbReference type="PROSITE" id="PS00290">
    <property type="entry name" value="IG_MHC"/>
    <property type="match status" value="1"/>
</dbReference>
<dbReference type="GeneTree" id="ENSGT01120000271825"/>
<feature type="chain" id="PRO_5017386787" evidence="4">
    <location>
        <begin position="19"/>
        <end position="323"/>
    </location>
</feature>
<dbReference type="Proteomes" id="UP000261540">
    <property type="component" value="Unplaced"/>
</dbReference>
<dbReference type="PANTHER" id="PTHR16675">
    <property type="entry name" value="MHC CLASS I-RELATED"/>
    <property type="match status" value="1"/>
</dbReference>
<evidence type="ECO:0000256" key="1">
    <source>
        <dbReference type="ARBA" id="ARBA00023180"/>
    </source>
</evidence>
<keyword evidence="3" id="KW-0472">Membrane</keyword>
<evidence type="ECO:0000256" key="4">
    <source>
        <dbReference type="SAM" id="SignalP"/>
    </source>
</evidence>
<dbReference type="InterPro" id="IPR011161">
    <property type="entry name" value="MHC_I-like_Ag-recog"/>
</dbReference>
<dbReference type="Gene3D" id="2.60.40.10">
    <property type="entry name" value="Immunoglobulins"/>
    <property type="match status" value="1"/>
</dbReference>
<dbReference type="Pfam" id="PF00129">
    <property type="entry name" value="MHC_I"/>
    <property type="match status" value="1"/>
</dbReference>
<dbReference type="SUPFAM" id="SSF48726">
    <property type="entry name" value="Immunoglobulin"/>
    <property type="match status" value="1"/>
</dbReference>
<feature type="domain" description="Ig-like" evidence="5">
    <location>
        <begin position="193"/>
        <end position="280"/>
    </location>
</feature>
<dbReference type="Pfam" id="PF07654">
    <property type="entry name" value="C1-set"/>
    <property type="match status" value="1"/>
</dbReference>
<dbReference type="AlphaFoldDB" id="A0A3B3TDG8"/>
<dbReference type="InterPro" id="IPR050208">
    <property type="entry name" value="MHC_class-I_related"/>
</dbReference>
<accession>A0A3B3TDG8</accession>
<dbReference type="KEGG" id="pki:111855416"/>
<keyword evidence="2" id="KW-0393">Immunoglobulin domain</keyword>
<dbReference type="InterPro" id="IPR036179">
    <property type="entry name" value="Ig-like_dom_sf"/>
</dbReference>
<evidence type="ECO:0000256" key="3">
    <source>
        <dbReference type="SAM" id="Phobius"/>
    </source>
</evidence>
<evidence type="ECO:0000259" key="5">
    <source>
        <dbReference type="PROSITE" id="PS50835"/>
    </source>
</evidence>
<sequence>MSQLRIFIISFFLVPVSAGTHSLWYYITLTTSGTESSEFYIVGKVDDIPIETFRSEDECPQYWKLSSDTQDFVNFRKHLILGVKKNMNNHIRRIMPHFNHTGLYTLQRLAGCELDDDETGRVGVWEAYDGQQFLDTAEGSGSWNLPTNQSKIEKFSSDLMSAITVTLRAQECFHFLKMYVTEGKNILNRRQKPKTRILFKDSDTGKKVTCLATGFYPRHINMSLLRDGQPVPLEQLEGGDVLPNGDGTYQQRKSLTVSPEEERKNYTCIVEHVSLDNKMDIIWVDDYLVPSRRWVFIGAVIGTGFLMVIVVVIKIWRNHQYTL</sequence>
<dbReference type="GO" id="GO:0006955">
    <property type="term" value="P:immune response"/>
    <property type="evidence" value="ECO:0007669"/>
    <property type="project" value="TreeGrafter"/>
</dbReference>
<reference evidence="6" key="2">
    <citation type="submission" date="2025-09" db="UniProtKB">
        <authorList>
            <consortium name="Ensembl"/>
        </authorList>
    </citation>
    <scope>IDENTIFICATION</scope>
</reference>
<reference evidence="6" key="1">
    <citation type="submission" date="2025-08" db="UniProtKB">
        <authorList>
            <consortium name="Ensembl"/>
        </authorList>
    </citation>
    <scope>IDENTIFICATION</scope>
</reference>
<name>A0A3B3TDG8_9TELE</name>
<dbReference type="PROSITE" id="PS50835">
    <property type="entry name" value="IG_LIKE"/>
    <property type="match status" value="1"/>
</dbReference>
<dbReference type="Gene3D" id="3.30.500.10">
    <property type="entry name" value="MHC class I-like antigen recognition-like"/>
    <property type="match status" value="1"/>
</dbReference>
<evidence type="ECO:0000313" key="6">
    <source>
        <dbReference type="Ensembl" id="ENSPKIP00000041297.1"/>
    </source>
</evidence>
<dbReference type="InterPro" id="IPR037055">
    <property type="entry name" value="MHC_I-like_Ag-recog_sf"/>
</dbReference>
<dbReference type="STRING" id="1676925.ENSPKIP00000041297"/>